<proteinExistence type="predicted"/>
<accession>A0A4R1LCG8</accession>
<keyword evidence="1" id="KW-0472">Membrane</keyword>
<evidence type="ECO:0000313" key="2">
    <source>
        <dbReference type="EMBL" id="TCK75884.1"/>
    </source>
</evidence>
<name>A0A4R1LCG8_9BACT</name>
<dbReference type="AlphaFoldDB" id="A0A4R1LCG8"/>
<dbReference type="InterPro" id="IPR021125">
    <property type="entry name" value="DUF2127"/>
</dbReference>
<dbReference type="Proteomes" id="UP000295210">
    <property type="component" value="Unassembled WGS sequence"/>
</dbReference>
<evidence type="ECO:0000313" key="3">
    <source>
        <dbReference type="Proteomes" id="UP000295210"/>
    </source>
</evidence>
<keyword evidence="1" id="KW-0812">Transmembrane</keyword>
<dbReference type="PIRSF" id="PIRSF034455">
    <property type="entry name" value="UCP034455"/>
    <property type="match status" value="1"/>
</dbReference>
<protein>
    <submittedName>
        <fullName evidence="2">Putative membrane protein</fullName>
    </submittedName>
</protein>
<evidence type="ECO:0000256" key="1">
    <source>
        <dbReference type="SAM" id="Phobius"/>
    </source>
</evidence>
<dbReference type="RefSeq" id="WP_131992166.1">
    <property type="nucleotide sequence ID" value="NZ_SMGK01000001.1"/>
</dbReference>
<keyword evidence="1" id="KW-1133">Transmembrane helix</keyword>
<feature type="transmembrane region" description="Helical" evidence="1">
    <location>
        <begin position="129"/>
        <end position="149"/>
    </location>
</feature>
<dbReference type="OrthoDB" id="8393979at2"/>
<sequence>MRQLPTYLRELLFRVSVWLKGFDAALEIVDGIGLWVVRPGWIVRMIGLLTQDEIAEDPHDFVANHLSHAASHFSLASEHFMAIYLLGHGIVKILVVVALLRNKLWAYPVAILVFGGFVVYQIYRFALTGSVGLIALSVIDLIVIWFIWLEYRAVKSSTSSHPATRSC</sequence>
<feature type="transmembrane region" description="Helical" evidence="1">
    <location>
        <begin position="105"/>
        <end position="123"/>
    </location>
</feature>
<reference evidence="2 3" key="1">
    <citation type="submission" date="2019-03" db="EMBL/GenBank/DDBJ databases">
        <title>Genomic Encyclopedia of Type Strains, Phase IV (KMG-IV): sequencing the most valuable type-strain genomes for metagenomic binning, comparative biology and taxonomic classification.</title>
        <authorList>
            <person name="Goeker M."/>
        </authorList>
    </citation>
    <scope>NUCLEOTIDE SEQUENCE [LARGE SCALE GENOMIC DNA]</scope>
    <source>
        <strain evidence="2 3">DSM 103428</strain>
    </source>
</reference>
<keyword evidence="3" id="KW-1185">Reference proteome</keyword>
<dbReference type="Pfam" id="PF09900">
    <property type="entry name" value="DUF2127"/>
    <property type="match status" value="1"/>
</dbReference>
<dbReference type="EMBL" id="SMGK01000001">
    <property type="protein sequence ID" value="TCK75884.1"/>
    <property type="molecule type" value="Genomic_DNA"/>
</dbReference>
<feature type="transmembrane region" description="Helical" evidence="1">
    <location>
        <begin position="81"/>
        <end position="100"/>
    </location>
</feature>
<comment type="caution">
    <text evidence="2">The sequence shown here is derived from an EMBL/GenBank/DDBJ whole genome shotgun (WGS) entry which is preliminary data.</text>
</comment>
<dbReference type="InterPro" id="IPR014591">
    <property type="entry name" value="UCP034455"/>
</dbReference>
<gene>
    <name evidence="2" type="ORF">C7378_0883</name>
</gene>
<organism evidence="2 3">
    <name type="scientific">Acidipila rosea</name>
    <dbReference type="NCBI Taxonomy" id="768535"/>
    <lineage>
        <taxon>Bacteria</taxon>
        <taxon>Pseudomonadati</taxon>
        <taxon>Acidobacteriota</taxon>
        <taxon>Terriglobia</taxon>
        <taxon>Terriglobales</taxon>
        <taxon>Acidobacteriaceae</taxon>
        <taxon>Acidipila</taxon>
    </lineage>
</organism>